<name>A0A820TIB3_9BILA</name>
<evidence type="ECO:0000313" key="3">
    <source>
        <dbReference type="Proteomes" id="UP000663851"/>
    </source>
</evidence>
<dbReference type="EMBL" id="CAJOBR010002776">
    <property type="protein sequence ID" value="CAF4703601.1"/>
    <property type="molecule type" value="Genomic_DNA"/>
</dbReference>
<dbReference type="Proteomes" id="UP000663848">
    <property type="component" value="Unassembled WGS sequence"/>
</dbReference>
<comment type="caution">
    <text evidence="1">The sequence shown here is derived from an EMBL/GenBank/DDBJ whole genome shotgun (WGS) entry which is preliminary data.</text>
</comment>
<protein>
    <submittedName>
        <fullName evidence="1">Uncharacterized protein</fullName>
    </submittedName>
</protein>
<evidence type="ECO:0000313" key="1">
    <source>
        <dbReference type="EMBL" id="CAF4469915.1"/>
    </source>
</evidence>
<proteinExistence type="predicted"/>
<accession>A0A820TIB3</accession>
<sequence>MSTEYFRILLYSYNLSALKRRSSVGRQDQRQYANELSQPRLGSNKLCISKSRLSSTNTNDPPPDEEILMGKYRFSDEAIFNDETSHTDRFTHRNLEELAGKMPESPRIL</sequence>
<reference evidence="1" key="1">
    <citation type="submission" date="2021-02" db="EMBL/GenBank/DDBJ databases">
        <authorList>
            <person name="Nowell W R."/>
        </authorList>
    </citation>
    <scope>NUCLEOTIDE SEQUENCE</scope>
</reference>
<dbReference type="EMBL" id="CAJOBO010002826">
    <property type="protein sequence ID" value="CAF4469915.1"/>
    <property type="molecule type" value="Genomic_DNA"/>
</dbReference>
<gene>
    <name evidence="1" type="ORF">HFQ381_LOCUS25364</name>
    <name evidence="2" type="ORF">QYT958_LOCUS17929</name>
</gene>
<dbReference type="AlphaFoldDB" id="A0A820TIB3"/>
<dbReference type="Proteomes" id="UP000663851">
    <property type="component" value="Unassembled WGS sequence"/>
</dbReference>
<organism evidence="1 3">
    <name type="scientific">Rotaria socialis</name>
    <dbReference type="NCBI Taxonomy" id="392032"/>
    <lineage>
        <taxon>Eukaryota</taxon>
        <taxon>Metazoa</taxon>
        <taxon>Spiralia</taxon>
        <taxon>Gnathifera</taxon>
        <taxon>Rotifera</taxon>
        <taxon>Eurotatoria</taxon>
        <taxon>Bdelloidea</taxon>
        <taxon>Philodinida</taxon>
        <taxon>Philodinidae</taxon>
        <taxon>Rotaria</taxon>
    </lineage>
</organism>
<evidence type="ECO:0000313" key="2">
    <source>
        <dbReference type="EMBL" id="CAF4703601.1"/>
    </source>
</evidence>